<dbReference type="Proteomes" id="UP000735302">
    <property type="component" value="Unassembled WGS sequence"/>
</dbReference>
<evidence type="ECO:0000256" key="1">
    <source>
        <dbReference type="ARBA" id="ARBA00023015"/>
    </source>
</evidence>
<evidence type="ECO:0000256" key="2">
    <source>
        <dbReference type="ARBA" id="ARBA00023163"/>
    </source>
</evidence>
<evidence type="ECO:0000313" key="6">
    <source>
        <dbReference type="EMBL" id="GFO15834.1"/>
    </source>
</evidence>
<feature type="compositionally biased region" description="Basic and acidic residues" evidence="4">
    <location>
        <begin position="325"/>
        <end position="338"/>
    </location>
</feature>
<reference evidence="6 7" key="1">
    <citation type="journal article" date="2021" name="Elife">
        <title>Chloroplast acquisition without the gene transfer in kleptoplastic sea slugs, Plakobranchus ocellatus.</title>
        <authorList>
            <person name="Maeda T."/>
            <person name="Takahashi S."/>
            <person name="Yoshida T."/>
            <person name="Shimamura S."/>
            <person name="Takaki Y."/>
            <person name="Nagai Y."/>
            <person name="Toyoda A."/>
            <person name="Suzuki Y."/>
            <person name="Arimoto A."/>
            <person name="Ishii H."/>
            <person name="Satoh N."/>
            <person name="Nishiyama T."/>
            <person name="Hasebe M."/>
            <person name="Maruyama T."/>
            <person name="Minagawa J."/>
            <person name="Obokata J."/>
            <person name="Shigenobu S."/>
        </authorList>
    </citation>
    <scope>NUCLEOTIDE SEQUENCE [LARGE SCALE GENOMIC DNA]</scope>
</reference>
<dbReference type="InterPro" id="IPR000536">
    <property type="entry name" value="Nucl_hrmn_rcpt_lig-bd"/>
</dbReference>
<keyword evidence="3 6" id="KW-0675">Receptor</keyword>
<feature type="region of interest" description="Disordered" evidence="4">
    <location>
        <begin position="678"/>
        <end position="721"/>
    </location>
</feature>
<feature type="region of interest" description="Disordered" evidence="4">
    <location>
        <begin position="66"/>
        <end position="101"/>
    </location>
</feature>
<feature type="domain" description="NR LBD" evidence="5">
    <location>
        <begin position="471"/>
        <end position="721"/>
    </location>
</feature>
<feature type="compositionally biased region" description="Polar residues" evidence="4">
    <location>
        <begin position="339"/>
        <end position="349"/>
    </location>
</feature>
<gene>
    <name evidence="6" type="ORF">PoB_004233900</name>
</gene>
<feature type="compositionally biased region" description="Polar residues" evidence="4">
    <location>
        <begin position="41"/>
        <end position="52"/>
    </location>
</feature>
<dbReference type="SUPFAM" id="SSF48508">
    <property type="entry name" value="Nuclear receptor ligand-binding domain"/>
    <property type="match status" value="1"/>
</dbReference>
<dbReference type="InterPro" id="IPR035500">
    <property type="entry name" value="NHR-like_dom_sf"/>
</dbReference>
<feature type="region of interest" description="Disordered" evidence="4">
    <location>
        <begin position="1"/>
        <end position="54"/>
    </location>
</feature>
<comment type="caution">
    <text evidence="6">The sequence shown here is derived from an EMBL/GenBank/DDBJ whole genome shotgun (WGS) entry which is preliminary data.</text>
</comment>
<feature type="compositionally biased region" description="Polar residues" evidence="4">
    <location>
        <begin position="314"/>
        <end position="324"/>
    </location>
</feature>
<dbReference type="InterPro" id="IPR001723">
    <property type="entry name" value="Nuclear_hrmn_rcpt"/>
</dbReference>
<evidence type="ECO:0000313" key="7">
    <source>
        <dbReference type="Proteomes" id="UP000735302"/>
    </source>
</evidence>
<dbReference type="InterPro" id="IPR050274">
    <property type="entry name" value="Nuclear_hormone_rcpt_NR2"/>
</dbReference>
<name>A0AAV4BAU9_9GAST</name>
<proteinExistence type="predicted"/>
<accession>A0AAV4BAU9</accession>
<feature type="compositionally biased region" description="Basic and acidic residues" evidence="4">
    <location>
        <begin position="698"/>
        <end position="710"/>
    </location>
</feature>
<organism evidence="6 7">
    <name type="scientific">Plakobranchus ocellatus</name>
    <dbReference type="NCBI Taxonomy" id="259542"/>
    <lineage>
        <taxon>Eukaryota</taxon>
        <taxon>Metazoa</taxon>
        <taxon>Spiralia</taxon>
        <taxon>Lophotrochozoa</taxon>
        <taxon>Mollusca</taxon>
        <taxon>Gastropoda</taxon>
        <taxon>Heterobranchia</taxon>
        <taxon>Euthyneura</taxon>
        <taxon>Panpulmonata</taxon>
        <taxon>Sacoglossa</taxon>
        <taxon>Placobranchoidea</taxon>
        <taxon>Plakobranchidae</taxon>
        <taxon>Plakobranchus</taxon>
    </lineage>
</organism>
<keyword evidence="2" id="KW-0804">Transcription</keyword>
<dbReference type="AlphaFoldDB" id="A0AAV4BAU9"/>
<protein>
    <submittedName>
        <fullName evidence="6">Nuclear receptor subfamily 2 group e member 1-like</fullName>
    </submittedName>
</protein>
<evidence type="ECO:0000256" key="4">
    <source>
        <dbReference type="SAM" id="MobiDB-lite"/>
    </source>
</evidence>
<keyword evidence="7" id="KW-1185">Reference proteome</keyword>
<feature type="region of interest" description="Disordered" evidence="4">
    <location>
        <begin position="259"/>
        <end position="415"/>
    </location>
</feature>
<dbReference type="Gene3D" id="1.10.565.10">
    <property type="entry name" value="Retinoid X Receptor"/>
    <property type="match status" value="1"/>
</dbReference>
<dbReference type="PROSITE" id="PS51843">
    <property type="entry name" value="NR_LBD"/>
    <property type="match status" value="1"/>
</dbReference>
<keyword evidence="1" id="KW-0805">Transcription regulation</keyword>
<dbReference type="PRINTS" id="PR00398">
    <property type="entry name" value="STRDHORMONER"/>
</dbReference>
<dbReference type="SMART" id="SM00430">
    <property type="entry name" value="HOLI"/>
    <property type="match status" value="1"/>
</dbReference>
<evidence type="ECO:0000259" key="5">
    <source>
        <dbReference type="PROSITE" id="PS51843"/>
    </source>
</evidence>
<feature type="compositionally biased region" description="Polar residues" evidence="4">
    <location>
        <begin position="358"/>
        <end position="370"/>
    </location>
</feature>
<feature type="compositionally biased region" description="Low complexity" evidence="4">
    <location>
        <begin position="268"/>
        <end position="313"/>
    </location>
</feature>
<dbReference type="PANTHER" id="PTHR24083">
    <property type="entry name" value="NUCLEAR HORMONE RECEPTOR"/>
    <property type="match status" value="1"/>
</dbReference>
<dbReference type="EMBL" id="BLXT01004630">
    <property type="protein sequence ID" value="GFO15834.1"/>
    <property type="molecule type" value="Genomic_DNA"/>
</dbReference>
<dbReference type="Pfam" id="PF00104">
    <property type="entry name" value="Hormone_recep"/>
    <property type="match status" value="1"/>
</dbReference>
<evidence type="ECO:0000256" key="3">
    <source>
        <dbReference type="ARBA" id="ARBA00023170"/>
    </source>
</evidence>
<sequence>MEELGRVFVYSQSTTRGSQAFRPPVRPERRWRGSNPRQKDPSSSQGGLTSHCATDAPYTWKKTCVQHERAPRSNRMSRDSSPPPEKRYSYLGMQSPSRGSEHGYPGLYPHLMHPARPGLASLTNIPGLQALHGIPGLHNLHSLHPSLVRPQAFVPRADLGSPQHPALTSFFPSLSPSILQNAACLDDNFRCSRQIGSYLANGSFSKSYYSNDNRLTPGQKLKPDECKSTGVVPCCSNKMEVNGKGYTIDSLLYTPEQRAIDPSSGTVNNRANSNGNANNQINNYNNNINNSNNSISNNNTIISSSNSNNNNNNCGSTGSRQSRNGRGEAEAEKPEVERNLSNTEVQRLTVSDYEKTPSPDSSLPCSTSPQHTHHEMKDNTEAHAPDEGASHSIAVESKPDSQASPTAAMKTLRPSSASLVIPTPINPLQNSLERCHQDLNPHHLGAFSVPYQMVPLSSGQVAAPPQQISGPPDPSIQMHPMLIGQCFPLGLSSLTPNSTHPTLTAHHVTSVAEEMLLAGITWARLLPAFSALAESDRRLLLKATWAELFILVAAEKGLYFEPNSLLAAMGVPYEDNSQVNSSQVIPSTQGQRSTIYCHLQEMKEMLLTFQGIRIDPTEGSCLRSIVLFRFYTPGLQASTEVQRLQEKAHLNLISHCSRTYPGDVLRTNRFLLILPSPQQGDLRLSGPPPGQGAGGGVRTRDRRVPADLRVDSVATEPLTPD</sequence>
<feature type="compositionally biased region" description="Basic and acidic residues" evidence="4">
    <location>
        <begin position="372"/>
        <end position="389"/>
    </location>
</feature>